<dbReference type="EMBL" id="MK500568">
    <property type="protein sequence ID" value="QBK92148.1"/>
    <property type="molecule type" value="Genomic_DNA"/>
</dbReference>
<name>A0A481Z8A4_9VIRU</name>
<gene>
    <name evidence="1" type="ORF">LCPAC304_04950</name>
</gene>
<proteinExistence type="predicted"/>
<reference evidence="1" key="1">
    <citation type="journal article" date="2019" name="MBio">
        <title>Virus Genomes from Deep Sea Sediments Expand the Ocean Megavirome and Support Independent Origins of Viral Gigantism.</title>
        <authorList>
            <person name="Backstrom D."/>
            <person name="Yutin N."/>
            <person name="Jorgensen S.L."/>
            <person name="Dharamshi J."/>
            <person name="Homa F."/>
            <person name="Zaremba-Niedwiedzka K."/>
            <person name="Spang A."/>
            <person name="Wolf Y.I."/>
            <person name="Koonin E.V."/>
            <person name="Ettema T.J."/>
        </authorList>
    </citation>
    <scope>NUCLEOTIDE SEQUENCE</scope>
</reference>
<sequence length="40" mass="4694">MCGNERSPKFQDPQSFFRGFYEVKKDYFRDQLENGNSGNG</sequence>
<protein>
    <submittedName>
        <fullName evidence="1">Uncharacterized protein</fullName>
    </submittedName>
</protein>
<accession>A0A481Z8A4</accession>
<organism evidence="1">
    <name type="scientific">Pithovirus LCPAC304</name>
    <dbReference type="NCBI Taxonomy" id="2506594"/>
    <lineage>
        <taxon>Viruses</taxon>
        <taxon>Pithoviruses</taxon>
    </lineage>
</organism>
<evidence type="ECO:0000313" key="1">
    <source>
        <dbReference type="EMBL" id="QBK92148.1"/>
    </source>
</evidence>